<feature type="binding site" evidence="5">
    <location>
        <position position="149"/>
    </location>
    <ligand>
        <name>a divalent metal cation</name>
        <dbReference type="ChEBI" id="CHEBI:60240"/>
        <label>2</label>
    </ligand>
</feature>
<dbReference type="GO" id="GO:0046872">
    <property type="term" value="F:metal ion binding"/>
    <property type="evidence" value="ECO:0007669"/>
    <property type="project" value="UniProtKB-KW"/>
</dbReference>
<dbReference type="Proteomes" id="UP000245946">
    <property type="component" value="Unassembled WGS sequence"/>
</dbReference>
<protein>
    <submittedName>
        <fullName evidence="6">Mg-dependent DNase</fullName>
    </submittedName>
</protein>
<evidence type="ECO:0000256" key="3">
    <source>
        <dbReference type="ARBA" id="ARBA00022723"/>
    </source>
</evidence>
<dbReference type="CDD" id="cd01310">
    <property type="entry name" value="TatD_DNAse"/>
    <property type="match status" value="1"/>
</dbReference>
<keyword evidence="7" id="KW-1185">Reference proteome</keyword>
<dbReference type="InterPro" id="IPR050891">
    <property type="entry name" value="TatD-type_Hydrolase"/>
</dbReference>
<dbReference type="STRING" id="58919.A0A316Z135"/>
<dbReference type="SUPFAM" id="SSF51556">
    <property type="entry name" value="Metallo-dependent hydrolases"/>
    <property type="match status" value="1"/>
</dbReference>
<evidence type="ECO:0000313" key="7">
    <source>
        <dbReference type="Proteomes" id="UP000245946"/>
    </source>
</evidence>
<dbReference type="GO" id="GO:0008296">
    <property type="term" value="F:3'-5'-DNA exonuclease activity"/>
    <property type="evidence" value="ECO:0007669"/>
    <property type="project" value="TreeGrafter"/>
</dbReference>
<dbReference type="GeneID" id="37267955"/>
<dbReference type="PANTHER" id="PTHR10060:SF15">
    <property type="entry name" value="DEOXYRIBONUCLEASE TATDN1"/>
    <property type="match status" value="1"/>
</dbReference>
<dbReference type="InterPro" id="IPR032466">
    <property type="entry name" value="Metal_Hydrolase"/>
</dbReference>
<keyword evidence="2" id="KW-0540">Nuclease</keyword>
<feature type="binding site" evidence="5">
    <location>
        <position position="112"/>
    </location>
    <ligand>
        <name>a divalent metal cation</name>
        <dbReference type="ChEBI" id="CHEBI:60240"/>
        <label>1</label>
    </ligand>
</feature>
<gene>
    <name evidence="6" type="ORF">FA09DRAFT_302663</name>
</gene>
<dbReference type="PROSITE" id="PS01091">
    <property type="entry name" value="TATD_3"/>
    <property type="match status" value="1"/>
</dbReference>
<keyword evidence="3 5" id="KW-0479">Metal-binding</keyword>
<evidence type="ECO:0000256" key="2">
    <source>
        <dbReference type="ARBA" id="ARBA00022722"/>
    </source>
</evidence>
<keyword evidence="4" id="KW-0378">Hydrolase</keyword>
<evidence type="ECO:0000256" key="5">
    <source>
        <dbReference type="PIRSR" id="PIRSR005902-1"/>
    </source>
</evidence>
<evidence type="ECO:0000313" key="6">
    <source>
        <dbReference type="EMBL" id="PWN94648.1"/>
    </source>
</evidence>
<feature type="binding site" evidence="5">
    <location>
        <position position="242"/>
    </location>
    <ligand>
        <name>a divalent metal cation</name>
        <dbReference type="ChEBI" id="CHEBI:60240"/>
        <label>1</label>
    </ligand>
</feature>
<dbReference type="EMBL" id="KZ819310">
    <property type="protein sequence ID" value="PWN94648.1"/>
    <property type="molecule type" value="Genomic_DNA"/>
</dbReference>
<proteinExistence type="inferred from homology"/>
<dbReference type="RefSeq" id="XP_025594927.1">
    <property type="nucleotide sequence ID" value="XM_025740409.1"/>
</dbReference>
<sequence length="328" mass="35703">MPGMIDVAINLLDPMYQGVYNGKHAHPPDLSSILSRARASHVVAQLITGGSLSESRAALELAAQHDDLYATVGVHPTRAGEFKEHAQGKQGLVRELEEVLEKGEGKVRAIGECGLDYDRLHFAPSALQRSAFSLQLTLQSKYPLPLFLHSRAAHADFVEVLRPHLETLQQAGSPLAAPSEGREEGRGARWGVVHSFTGTMVEAKELLDMGLYIGVNGCSLKTQENLDVVAAIPLERLLIETDAPWCEPRPSHTSASILAAYKAAHPHSPFFPAQVKKEKWSAERAVKGRHEPAALGQIAVVVAHLKSVPVEEVARRTTENAKWLFGLI</sequence>
<dbReference type="Gene3D" id="3.20.20.140">
    <property type="entry name" value="Metal-dependent hydrolases"/>
    <property type="match status" value="1"/>
</dbReference>
<name>A0A316Z135_9BASI</name>
<evidence type="ECO:0000256" key="1">
    <source>
        <dbReference type="ARBA" id="ARBA00009275"/>
    </source>
</evidence>
<reference evidence="6 7" key="1">
    <citation type="journal article" date="2018" name="Mol. Biol. Evol.">
        <title>Broad Genomic Sampling Reveals a Smut Pathogenic Ancestry of the Fungal Clade Ustilaginomycotina.</title>
        <authorList>
            <person name="Kijpornyongpan T."/>
            <person name="Mondo S.J."/>
            <person name="Barry K."/>
            <person name="Sandor L."/>
            <person name="Lee J."/>
            <person name="Lipzen A."/>
            <person name="Pangilinan J."/>
            <person name="LaButti K."/>
            <person name="Hainaut M."/>
            <person name="Henrissat B."/>
            <person name="Grigoriev I.V."/>
            <person name="Spatafora J.W."/>
            <person name="Aime M.C."/>
        </authorList>
    </citation>
    <scope>NUCLEOTIDE SEQUENCE [LARGE SCALE GENOMIC DNA]</scope>
    <source>
        <strain evidence="6 7">MCA 4186</strain>
    </source>
</reference>
<dbReference type="PANTHER" id="PTHR10060">
    <property type="entry name" value="TATD FAMILY DEOXYRIBONUCLEASE"/>
    <property type="match status" value="1"/>
</dbReference>
<dbReference type="OrthoDB" id="6079689at2759"/>
<dbReference type="InterPro" id="IPR018228">
    <property type="entry name" value="DNase_TatD-rel_CS"/>
</dbReference>
<dbReference type="AlphaFoldDB" id="A0A316Z135"/>
<dbReference type="Pfam" id="PF01026">
    <property type="entry name" value="TatD_DNase"/>
    <property type="match status" value="1"/>
</dbReference>
<dbReference type="PIRSF" id="PIRSF005902">
    <property type="entry name" value="DNase_TatD"/>
    <property type="match status" value="1"/>
</dbReference>
<dbReference type="InterPro" id="IPR001130">
    <property type="entry name" value="TatD-like"/>
</dbReference>
<comment type="similarity">
    <text evidence="1">Belongs to the metallo-dependent hydrolases superfamily. TatD-type hydrolase family.</text>
</comment>
<dbReference type="GO" id="GO:0005829">
    <property type="term" value="C:cytosol"/>
    <property type="evidence" value="ECO:0007669"/>
    <property type="project" value="TreeGrafter"/>
</dbReference>
<accession>A0A316Z135</accession>
<evidence type="ECO:0000256" key="4">
    <source>
        <dbReference type="ARBA" id="ARBA00022801"/>
    </source>
</evidence>
<feature type="binding site" evidence="5">
    <location>
        <position position="194"/>
    </location>
    <ligand>
        <name>a divalent metal cation</name>
        <dbReference type="ChEBI" id="CHEBI:60240"/>
        <label>2</label>
    </ligand>
</feature>
<organism evidence="6 7">
    <name type="scientific">Tilletiopsis washingtonensis</name>
    <dbReference type="NCBI Taxonomy" id="58919"/>
    <lineage>
        <taxon>Eukaryota</taxon>
        <taxon>Fungi</taxon>
        <taxon>Dikarya</taxon>
        <taxon>Basidiomycota</taxon>
        <taxon>Ustilaginomycotina</taxon>
        <taxon>Exobasidiomycetes</taxon>
        <taxon>Entylomatales</taxon>
        <taxon>Entylomatales incertae sedis</taxon>
        <taxon>Tilletiopsis</taxon>
    </lineage>
</organism>